<keyword evidence="4" id="KW-0804">Transcription</keyword>
<keyword evidence="3 6" id="KW-0238">DNA-binding</keyword>
<dbReference type="PRINTS" id="PR00039">
    <property type="entry name" value="HTHLYSR"/>
</dbReference>
<evidence type="ECO:0000256" key="1">
    <source>
        <dbReference type="ARBA" id="ARBA00009437"/>
    </source>
</evidence>
<sequence length="305" mass="33708">MNFDGFDLNLLVAFNALMLERNVTKAAAIAGVSQPAMSAALSRLRRVFNDPLFIRSAEGLLPTAKAQEIAVPVAEALGQVRNLMNPTHIFDPVTQARSFTLGLTEYPLHVLLPSLTQKLALLAPNCSIHVRYFTDRDETVPLLDAGKIDIAIGVPPTKAENRILSHPLLTDDFVTMIGRHHDVAEKGIDLKSFVAMRHILVSPEGNHYGLVDQKLREHNLVRDIGLTLPTMFSVPALLPGTDFIATVLSRVATHTANQTLINVFTPPIELPTITFHLLWHRRTQENPAHQWLRQVINDVAAACQT</sequence>
<protein>
    <submittedName>
        <fullName evidence="6">DNA-binding transcriptional regulator, LysR family</fullName>
    </submittedName>
</protein>
<dbReference type="Proteomes" id="UP000198841">
    <property type="component" value="Unassembled WGS sequence"/>
</dbReference>
<reference evidence="6 7" key="1">
    <citation type="submission" date="2016-10" db="EMBL/GenBank/DDBJ databases">
        <authorList>
            <person name="Varghese N."/>
            <person name="Submissions S."/>
        </authorList>
    </citation>
    <scope>NUCLEOTIDE SEQUENCE [LARGE SCALE GENOMIC DNA]</scope>
    <source>
        <strain evidence="6 7">YR512</strain>
    </source>
</reference>
<evidence type="ECO:0000256" key="4">
    <source>
        <dbReference type="ARBA" id="ARBA00023163"/>
    </source>
</evidence>
<evidence type="ECO:0000256" key="3">
    <source>
        <dbReference type="ARBA" id="ARBA00023125"/>
    </source>
</evidence>
<evidence type="ECO:0000313" key="6">
    <source>
        <dbReference type="EMBL" id="SFK86772.1"/>
    </source>
</evidence>
<comment type="similarity">
    <text evidence="1">Belongs to the LysR transcriptional regulatory family.</text>
</comment>
<comment type="caution">
    <text evidence="6">The sequence shown here is derived from an EMBL/GenBank/DDBJ whole genome shotgun (WGS) entry which is preliminary data.</text>
</comment>
<keyword evidence="2" id="KW-0805">Transcription regulation</keyword>
<proteinExistence type="inferred from homology"/>
<gene>
    <name evidence="6" type="ORF">SAMN05518863_11170</name>
</gene>
<accession>A0A1I4CZS0</accession>
<organism evidence="6 7">
    <name type="scientific">Candidatus Pantoea symbiotica</name>
    <dbReference type="NCBI Taxonomy" id="1884370"/>
    <lineage>
        <taxon>Bacteria</taxon>
        <taxon>Pseudomonadati</taxon>
        <taxon>Pseudomonadota</taxon>
        <taxon>Gammaproteobacteria</taxon>
        <taxon>Enterobacterales</taxon>
        <taxon>Erwiniaceae</taxon>
        <taxon>Pantoea</taxon>
    </lineage>
</organism>
<dbReference type="Gene3D" id="3.40.190.10">
    <property type="entry name" value="Periplasmic binding protein-like II"/>
    <property type="match status" value="2"/>
</dbReference>
<dbReference type="InterPro" id="IPR005119">
    <property type="entry name" value="LysR_subst-bd"/>
</dbReference>
<dbReference type="Pfam" id="PF00126">
    <property type="entry name" value="HTH_1"/>
    <property type="match status" value="1"/>
</dbReference>
<dbReference type="GO" id="GO:0003677">
    <property type="term" value="F:DNA binding"/>
    <property type="evidence" value="ECO:0007669"/>
    <property type="project" value="UniProtKB-KW"/>
</dbReference>
<dbReference type="InterPro" id="IPR050389">
    <property type="entry name" value="LysR-type_TF"/>
</dbReference>
<dbReference type="Pfam" id="PF03466">
    <property type="entry name" value="LysR_substrate"/>
    <property type="match status" value="1"/>
</dbReference>
<dbReference type="InterPro" id="IPR036390">
    <property type="entry name" value="WH_DNA-bd_sf"/>
</dbReference>
<evidence type="ECO:0000259" key="5">
    <source>
        <dbReference type="PROSITE" id="PS50931"/>
    </source>
</evidence>
<dbReference type="InterPro" id="IPR037402">
    <property type="entry name" value="YidZ_PBP2"/>
</dbReference>
<dbReference type="RefSeq" id="WP_008109124.1">
    <property type="nucleotide sequence ID" value="NZ_FOSD01000011.1"/>
</dbReference>
<dbReference type="InterPro" id="IPR036388">
    <property type="entry name" value="WH-like_DNA-bd_sf"/>
</dbReference>
<dbReference type="CDD" id="cd08417">
    <property type="entry name" value="PBP2_Nitroaromatics_like"/>
    <property type="match status" value="1"/>
</dbReference>
<name>A0A1I4CZS0_9GAMM</name>
<dbReference type="SUPFAM" id="SSF46785">
    <property type="entry name" value="Winged helix' DNA-binding domain"/>
    <property type="match status" value="1"/>
</dbReference>
<evidence type="ECO:0000256" key="2">
    <source>
        <dbReference type="ARBA" id="ARBA00023015"/>
    </source>
</evidence>
<feature type="domain" description="HTH lysR-type" evidence="5">
    <location>
        <begin position="6"/>
        <end position="63"/>
    </location>
</feature>
<dbReference type="PANTHER" id="PTHR30118">
    <property type="entry name" value="HTH-TYPE TRANSCRIPTIONAL REGULATOR LEUO-RELATED"/>
    <property type="match status" value="1"/>
</dbReference>
<dbReference type="PANTHER" id="PTHR30118:SF15">
    <property type="entry name" value="TRANSCRIPTIONAL REGULATORY PROTEIN"/>
    <property type="match status" value="1"/>
</dbReference>
<dbReference type="EMBL" id="FOSD01000011">
    <property type="protein sequence ID" value="SFK86772.1"/>
    <property type="molecule type" value="Genomic_DNA"/>
</dbReference>
<dbReference type="SUPFAM" id="SSF53850">
    <property type="entry name" value="Periplasmic binding protein-like II"/>
    <property type="match status" value="1"/>
</dbReference>
<keyword evidence="7" id="KW-1185">Reference proteome</keyword>
<dbReference type="PROSITE" id="PS50931">
    <property type="entry name" value="HTH_LYSR"/>
    <property type="match status" value="1"/>
</dbReference>
<evidence type="ECO:0000313" key="7">
    <source>
        <dbReference type="Proteomes" id="UP000198841"/>
    </source>
</evidence>
<dbReference type="InterPro" id="IPR000847">
    <property type="entry name" value="LysR_HTH_N"/>
</dbReference>
<dbReference type="Gene3D" id="1.10.10.10">
    <property type="entry name" value="Winged helix-like DNA-binding domain superfamily/Winged helix DNA-binding domain"/>
    <property type="match status" value="1"/>
</dbReference>